<dbReference type="InterPro" id="IPR000073">
    <property type="entry name" value="AB_hydrolase_1"/>
</dbReference>
<protein>
    <recommendedName>
        <fullName evidence="7">AB hydrolase-1 domain-containing protein</fullName>
    </recommendedName>
</protein>
<organism evidence="8 9">
    <name type="scientific">Glonium stellatum</name>
    <dbReference type="NCBI Taxonomy" id="574774"/>
    <lineage>
        <taxon>Eukaryota</taxon>
        <taxon>Fungi</taxon>
        <taxon>Dikarya</taxon>
        <taxon>Ascomycota</taxon>
        <taxon>Pezizomycotina</taxon>
        <taxon>Dothideomycetes</taxon>
        <taxon>Pleosporomycetidae</taxon>
        <taxon>Gloniales</taxon>
        <taxon>Gloniaceae</taxon>
        <taxon>Glonium</taxon>
    </lineage>
</organism>
<accession>A0A8E2F5D4</accession>
<dbReference type="GO" id="GO:0005783">
    <property type="term" value="C:endoplasmic reticulum"/>
    <property type="evidence" value="ECO:0007669"/>
    <property type="project" value="UniProtKB-SubCell"/>
</dbReference>
<feature type="domain" description="AB hydrolase-1" evidence="7">
    <location>
        <begin position="9"/>
        <end position="136"/>
    </location>
</feature>
<dbReference type="Pfam" id="PF12697">
    <property type="entry name" value="Abhydrolase_6"/>
    <property type="match status" value="1"/>
</dbReference>
<evidence type="ECO:0000256" key="2">
    <source>
        <dbReference type="ARBA" id="ARBA00004240"/>
    </source>
</evidence>
<dbReference type="InterPro" id="IPR029058">
    <property type="entry name" value="AB_hydrolase_fold"/>
</dbReference>
<reference evidence="8 9" key="1">
    <citation type="journal article" date="2016" name="Nat. Commun.">
        <title>Ectomycorrhizal ecology is imprinted in the genome of the dominant symbiotic fungus Cenococcum geophilum.</title>
        <authorList>
            <consortium name="DOE Joint Genome Institute"/>
            <person name="Peter M."/>
            <person name="Kohler A."/>
            <person name="Ohm R.A."/>
            <person name="Kuo A."/>
            <person name="Krutzmann J."/>
            <person name="Morin E."/>
            <person name="Arend M."/>
            <person name="Barry K.W."/>
            <person name="Binder M."/>
            <person name="Choi C."/>
            <person name="Clum A."/>
            <person name="Copeland A."/>
            <person name="Grisel N."/>
            <person name="Haridas S."/>
            <person name="Kipfer T."/>
            <person name="LaButti K."/>
            <person name="Lindquist E."/>
            <person name="Lipzen A."/>
            <person name="Maire R."/>
            <person name="Meier B."/>
            <person name="Mihaltcheva S."/>
            <person name="Molinier V."/>
            <person name="Murat C."/>
            <person name="Poggeler S."/>
            <person name="Quandt C.A."/>
            <person name="Sperisen C."/>
            <person name="Tritt A."/>
            <person name="Tisserant E."/>
            <person name="Crous P.W."/>
            <person name="Henrissat B."/>
            <person name="Nehls U."/>
            <person name="Egli S."/>
            <person name="Spatafora J.W."/>
            <person name="Grigoriev I.V."/>
            <person name="Martin F.M."/>
        </authorList>
    </citation>
    <scope>NUCLEOTIDE SEQUENCE [LARGE SCALE GENOMIC DNA]</scope>
    <source>
        <strain evidence="8 9">CBS 207.34</strain>
    </source>
</reference>
<evidence type="ECO:0000256" key="6">
    <source>
        <dbReference type="ARBA" id="ARBA00023136"/>
    </source>
</evidence>
<dbReference type="PANTHER" id="PTHR48182">
    <property type="entry name" value="PROTEIN SERAC1"/>
    <property type="match status" value="1"/>
</dbReference>
<comment type="subcellular location">
    <subcellularLocation>
        <location evidence="2">Endoplasmic reticulum</location>
    </subcellularLocation>
    <subcellularLocation>
        <location evidence="3">Membrane</location>
    </subcellularLocation>
    <subcellularLocation>
        <location evidence="1">Mitochondrion</location>
    </subcellularLocation>
</comment>
<evidence type="ECO:0000256" key="5">
    <source>
        <dbReference type="ARBA" id="ARBA00023128"/>
    </source>
</evidence>
<evidence type="ECO:0000256" key="4">
    <source>
        <dbReference type="ARBA" id="ARBA00022824"/>
    </source>
</evidence>
<dbReference type="SUPFAM" id="SSF53474">
    <property type="entry name" value="alpha/beta-Hydrolases"/>
    <property type="match status" value="1"/>
</dbReference>
<evidence type="ECO:0000259" key="7">
    <source>
        <dbReference type="Pfam" id="PF12697"/>
    </source>
</evidence>
<evidence type="ECO:0000313" key="8">
    <source>
        <dbReference type="EMBL" id="OCL10613.1"/>
    </source>
</evidence>
<dbReference type="Gene3D" id="3.40.50.1820">
    <property type="entry name" value="alpha/beta hydrolase"/>
    <property type="match status" value="1"/>
</dbReference>
<keyword evidence="6" id="KW-0472">Membrane</keyword>
<dbReference type="InterPro" id="IPR052374">
    <property type="entry name" value="SERAC1"/>
</dbReference>
<evidence type="ECO:0000256" key="1">
    <source>
        <dbReference type="ARBA" id="ARBA00004173"/>
    </source>
</evidence>
<dbReference type="GO" id="GO:0016020">
    <property type="term" value="C:membrane"/>
    <property type="evidence" value="ECO:0007669"/>
    <property type="project" value="UniProtKB-SubCell"/>
</dbReference>
<proteinExistence type="predicted"/>
<dbReference type="Proteomes" id="UP000250140">
    <property type="component" value="Unassembled WGS sequence"/>
</dbReference>
<sequence>MFVDILHSIVFVHGLTGHREKTWTACGERELWPKSLLSADIPEARIITYGYDADVARWTQPAGQNTVREHARNLVNDLTALRRSSKSTGRPIILVAHSLGGLVCQDALLICVNPNEEAQRDVLLSTRGIAFLGTPHAGGNFADFAMAVANIIGVTIVKKPNKRLLRVLQKKSEALANIRDDFHTMVRSRGQEQQNNIQDRSKPIKLHAFTEEKPVTFLGRRVVDPDSARIPGYNSDTIPANHTEMTKFRERSDAGYKRVQARLRIWVDDDEGIMSVEHSLNVSVKL</sequence>
<gene>
    <name evidence="8" type="ORF">AOQ84DRAFT_288903</name>
</gene>
<dbReference type="EMBL" id="KV749205">
    <property type="protein sequence ID" value="OCL10613.1"/>
    <property type="molecule type" value="Genomic_DNA"/>
</dbReference>
<evidence type="ECO:0000313" key="9">
    <source>
        <dbReference type="Proteomes" id="UP000250140"/>
    </source>
</evidence>
<dbReference type="PANTHER" id="PTHR48182:SF2">
    <property type="entry name" value="PROTEIN SERAC1"/>
    <property type="match status" value="1"/>
</dbReference>
<keyword evidence="9" id="KW-1185">Reference proteome</keyword>
<name>A0A8E2F5D4_9PEZI</name>
<dbReference type="OrthoDB" id="427518at2759"/>
<dbReference type="AlphaFoldDB" id="A0A8E2F5D4"/>
<evidence type="ECO:0000256" key="3">
    <source>
        <dbReference type="ARBA" id="ARBA00004370"/>
    </source>
</evidence>
<dbReference type="GO" id="GO:0005739">
    <property type="term" value="C:mitochondrion"/>
    <property type="evidence" value="ECO:0007669"/>
    <property type="project" value="UniProtKB-SubCell"/>
</dbReference>
<keyword evidence="4" id="KW-0256">Endoplasmic reticulum</keyword>
<keyword evidence="5" id="KW-0496">Mitochondrion</keyword>